<comment type="caution">
    <text evidence="2">The sequence shown here is derived from an EMBL/GenBank/DDBJ whole genome shotgun (WGS) entry which is preliminary data.</text>
</comment>
<dbReference type="InterPro" id="IPR018708">
    <property type="entry name" value="DUF2225"/>
</dbReference>
<evidence type="ECO:0000313" key="3">
    <source>
        <dbReference type="Proteomes" id="UP000430670"/>
    </source>
</evidence>
<dbReference type="AlphaFoldDB" id="A0A6I3SGF9"/>
<accession>A0A6I3SGF9</accession>
<sequence length="358" mass="40574">MKGPTQNKGGIWMTRENAFFSLEKTCPVCGRTFSVTRIRSSSIRVKERQADFRVVFEGVNPLYYQVYVCPACNYAALDNSFDNLSGNMVTIRRSLLDAQEQEPDFQGRRTEAVALRSFQLALRTAQICGYSQSVQGALSLRAAWIARDMGDHDTDQMYTEQALHYYEQAFENDRSTKSNTVTITYLIGELHRQVGHYNDAIRWFSRAVTNPAVKQEPEVERLARQQWELTRQQAKGGSGDDAPMPPSSSPVVPVAVQIEESTNEKAVFASPNVVKTKKHSGPKIRFTVSLYEDELDWLKKISTVPYKEAKEFMDKETVLRALLDAALEVIPDVQGFTNEDELRERLIQLMKDGKKPGN</sequence>
<dbReference type="Gene3D" id="1.25.40.10">
    <property type="entry name" value="Tetratricopeptide repeat domain"/>
    <property type="match status" value="1"/>
</dbReference>
<gene>
    <name evidence="2" type="ORF">GJ688_02810</name>
</gene>
<dbReference type="OrthoDB" id="9780343at2"/>
<dbReference type="Proteomes" id="UP000430670">
    <property type="component" value="Unassembled WGS sequence"/>
</dbReference>
<protein>
    <submittedName>
        <fullName evidence="2">DUF2225 domain-containing protein</fullName>
    </submittedName>
</protein>
<dbReference type="Pfam" id="PF09986">
    <property type="entry name" value="DUF2225"/>
    <property type="match status" value="1"/>
</dbReference>
<dbReference type="SUPFAM" id="SSF48452">
    <property type="entry name" value="TPR-like"/>
    <property type="match status" value="1"/>
</dbReference>
<name>A0A6I3SGF9_HELMO</name>
<evidence type="ECO:0000313" key="2">
    <source>
        <dbReference type="EMBL" id="MTV47913.1"/>
    </source>
</evidence>
<proteinExistence type="predicted"/>
<feature type="region of interest" description="Disordered" evidence="1">
    <location>
        <begin position="231"/>
        <end position="251"/>
    </location>
</feature>
<evidence type="ECO:0000256" key="1">
    <source>
        <dbReference type="SAM" id="MobiDB-lite"/>
    </source>
</evidence>
<organism evidence="2 3">
    <name type="scientific">Heliobacterium mobile</name>
    <name type="common">Heliobacillus mobilis</name>
    <dbReference type="NCBI Taxonomy" id="28064"/>
    <lineage>
        <taxon>Bacteria</taxon>
        <taxon>Bacillati</taxon>
        <taxon>Bacillota</taxon>
        <taxon>Clostridia</taxon>
        <taxon>Eubacteriales</taxon>
        <taxon>Heliobacteriaceae</taxon>
        <taxon>Heliobacterium</taxon>
    </lineage>
</organism>
<keyword evidence="3" id="KW-1185">Reference proteome</keyword>
<dbReference type="InterPro" id="IPR011990">
    <property type="entry name" value="TPR-like_helical_dom_sf"/>
</dbReference>
<reference evidence="2 3" key="1">
    <citation type="submission" date="2019-11" db="EMBL/GenBank/DDBJ databases">
        <title>Whole-genome sequence of a the green, strictly anaerobic photosynthetic bacterium Heliobacillus mobilis DSM 6151.</title>
        <authorList>
            <person name="Kyndt J.A."/>
            <person name="Meyer T.E."/>
        </authorList>
    </citation>
    <scope>NUCLEOTIDE SEQUENCE [LARGE SCALE GENOMIC DNA]</scope>
    <source>
        <strain evidence="2 3">DSM 6151</strain>
    </source>
</reference>
<dbReference type="EMBL" id="WNKU01000002">
    <property type="protein sequence ID" value="MTV47913.1"/>
    <property type="molecule type" value="Genomic_DNA"/>
</dbReference>